<organism evidence="2 3">
    <name type="scientific">Thermoflavimicrobium dichotomicum</name>
    <dbReference type="NCBI Taxonomy" id="46223"/>
    <lineage>
        <taxon>Bacteria</taxon>
        <taxon>Bacillati</taxon>
        <taxon>Bacillota</taxon>
        <taxon>Bacilli</taxon>
        <taxon>Bacillales</taxon>
        <taxon>Thermoactinomycetaceae</taxon>
        <taxon>Thermoflavimicrobium</taxon>
    </lineage>
</organism>
<evidence type="ECO:0000313" key="2">
    <source>
        <dbReference type="EMBL" id="SFJ55964.1"/>
    </source>
</evidence>
<reference evidence="2 3" key="1">
    <citation type="submission" date="2016-10" db="EMBL/GenBank/DDBJ databases">
        <authorList>
            <person name="de Groot N.N."/>
        </authorList>
    </citation>
    <scope>NUCLEOTIDE SEQUENCE [LARGE SCALE GENOMIC DNA]</scope>
    <source>
        <strain evidence="2 3">DSM 44778</strain>
    </source>
</reference>
<keyword evidence="3" id="KW-1185">Reference proteome</keyword>
<dbReference type="Pfam" id="PF00364">
    <property type="entry name" value="Biotin_lipoyl"/>
    <property type="match status" value="1"/>
</dbReference>
<dbReference type="RefSeq" id="WP_093230735.1">
    <property type="nucleotide sequence ID" value="NZ_FORR01000012.1"/>
</dbReference>
<dbReference type="AlphaFoldDB" id="A0A1I3SAW9"/>
<sequence length="147" mass="16411">MKLLEIREIIRLVNESSIDEFCFEKEGFRIAIRKPAPEMVQGEESPVLTTPTNEEFNTSLQKVDTESESPVISTKEIVSRYVGIFSGPFVQVGDRVEENTLLGTCRVASLNLSHDIRSDVAGEVVEILAEEGQVIEYGQPVLRIKTV</sequence>
<dbReference type="SUPFAM" id="SSF51230">
    <property type="entry name" value="Single hybrid motif"/>
    <property type="match status" value="1"/>
</dbReference>
<dbReference type="InterPro" id="IPR000089">
    <property type="entry name" value="Biotin_lipoyl"/>
</dbReference>
<name>A0A1I3SAW9_9BACL</name>
<evidence type="ECO:0000313" key="3">
    <source>
        <dbReference type="Proteomes" id="UP000199545"/>
    </source>
</evidence>
<dbReference type="CDD" id="cd06850">
    <property type="entry name" value="biotinyl_domain"/>
    <property type="match status" value="1"/>
</dbReference>
<dbReference type="Gene3D" id="2.40.50.100">
    <property type="match status" value="1"/>
</dbReference>
<dbReference type="Proteomes" id="UP000199545">
    <property type="component" value="Unassembled WGS sequence"/>
</dbReference>
<accession>A0A1I3SAW9</accession>
<dbReference type="OrthoDB" id="2930891at2"/>
<protein>
    <submittedName>
        <fullName evidence="2">Acetyl-CoA carboxylase biotin carboxyl carrier protein</fullName>
    </submittedName>
</protein>
<dbReference type="STRING" id="46223.SAMN05421852_112106"/>
<dbReference type="InterPro" id="IPR011053">
    <property type="entry name" value="Single_hybrid_motif"/>
</dbReference>
<feature type="domain" description="Lipoyl-binding" evidence="1">
    <location>
        <begin position="85"/>
        <end position="144"/>
    </location>
</feature>
<evidence type="ECO:0000259" key="1">
    <source>
        <dbReference type="Pfam" id="PF00364"/>
    </source>
</evidence>
<dbReference type="EMBL" id="FORR01000012">
    <property type="protein sequence ID" value="SFJ55964.1"/>
    <property type="molecule type" value="Genomic_DNA"/>
</dbReference>
<gene>
    <name evidence="2" type="ORF">SAMN05421852_112106</name>
</gene>
<proteinExistence type="predicted"/>